<feature type="compositionally biased region" description="Basic and acidic residues" evidence="1">
    <location>
        <begin position="453"/>
        <end position="468"/>
    </location>
</feature>
<gene>
    <name evidence="2" type="ORF">K491DRAFT_760851</name>
</gene>
<proteinExistence type="predicted"/>
<dbReference type="AlphaFoldDB" id="A0A6A6SXE9"/>
<feature type="compositionally biased region" description="Low complexity" evidence="1">
    <location>
        <begin position="106"/>
        <end position="124"/>
    </location>
</feature>
<dbReference type="Proteomes" id="UP000799324">
    <property type="component" value="Unassembled WGS sequence"/>
</dbReference>
<dbReference type="OrthoDB" id="3799259at2759"/>
<feature type="compositionally biased region" description="Polar residues" evidence="1">
    <location>
        <begin position="427"/>
        <end position="437"/>
    </location>
</feature>
<reference evidence="2" key="1">
    <citation type="journal article" date="2020" name="Stud. Mycol.">
        <title>101 Dothideomycetes genomes: a test case for predicting lifestyles and emergence of pathogens.</title>
        <authorList>
            <person name="Haridas S."/>
            <person name="Albert R."/>
            <person name="Binder M."/>
            <person name="Bloem J."/>
            <person name="Labutti K."/>
            <person name="Salamov A."/>
            <person name="Andreopoulos B."/>
            <person name="Baker S."/>
            <person name="Barry K."/>
            <person name="Bills G."/>
            <person name="Bluhm B."/>
            <person name="Cannon C."/>
            <person name="Castanera R."/>
            <person name="Culley D."/>
            <person name="Daum C."/>
            <person name="Ezra D."/>
            <person name="Gonzalez J."/>
            <person name="Henrissat B."/>
            <person name="Kuo A."/>
            <person name="Liang C."/>
            <person name="Lipzen A."/>
            <person name="Lutzoni F."/>
            <person name="Magnuson J."/>
            <person name="Mondo S."/>
            <person name="Nolan M."/>
            <person name="Ohm R."/>
            <person name="Pangilinan J."/>
            <person name="Park H.-J."/>
            <person name="Ramirez L."/>
            <person name="Alfaro M."/>
            <person name="Sun H."/>
            <person name="Tritt A."/>
            <person name="Yoshinaga Y."/>
            <person name="Zwiers L.-H."/>
            <person name="Turgeon B."/>
            <person name="Goodwin S."/>
            <person name="Spatafora J."/>
            <person name="Crous P."/>
            <person name="Grigoriev I."/>
        </authorList>
    </citation>
    <scope>NUCLEOTIDE SEQUENCE</scope>
    <source>
        <strain evidence="2">CBS 122681</strain>
    </source>
</reference>
<accession>A0A6A6SXE9</accession>
<keyword evidence="3" id="KW-1185">Reference proteome</keyword>
<feature type="compositionally biased region" description="Polar residues" evidence="1">
    <location>
        <begin position="59"/>
        <end position="71"/>
    </location>
</feature>
<feature type="region of interest" description="Disordered" evidence="1">
    <location>
        <begin position="44"/>
        <end position="137"/>
    </location>
</feature>
<dbReference type="EMBL" id="MU004418">
    <property type="protein sequence ID" value="KAF2651747.1"/>
    <property type="molecule type" value="Genomic_DNA"/>
</dbReference>
<feature type="region of interest" description="Disordered" evidence="1">
    <location>
        <begin position="565"/>
        <end position="587"/>
    </location>
</feature>
<feature type="compositionally biased region" description="Polar residues" evidence="1">
    <location>
        <begin position="79"/>
        <end position="91"/>
    </location>
</feature>
<feature type="region of interest" description="Disordered" evidence="1">
    <location>
        <begin position="419"/>
        <end position="504"/>
    </location>
</feature>
<evidence type="ECO:0000256" key="1">
    <source>
        <dbReference type="SAM" id="MobiDB-lite"/>
    </source>
</evidence>
<name>A0A6A6SXE9_9PLEO</name>
<evidence type="ECO:0000313" key="3">
    <source>
        <dbReference type="Proteomes" id="UP000799324"/>
    </source>
</evidence>
<evidence type="ECO:0000313" key="2">
    <source>
        <dbReference type="EMBL" id="KAF2651747.1"/>
    </source>
</evidence>
<sequence length="779" mass="88185">MLQMRRPISRYSPQGNLTVCSHIVSTPVAHDYAFRKHEVIQQPHEPLALVRTNKDRSMQRQPSNRTDSSSNMEREHSTPRVQRQQQSSTMRTEPDSSPHVQRQTSKSRLGRSFSSRRLSSPSDLFQRLSGSPSKNSFYVNEEAPTALDEALELLNLRDVAGLEDNFLGTDAFLRPWAFFRDNFLLVQPKGKPRASPPGQTTRLDMLWWYTFFEDGQMRYNPLADEDSWEYEEDTSKHGVIDRTHWGVEEHEKYLYAWLLQTFKVGKTVNPYGFEYFEERNICTAWVEVFMPVLDAVRKDYDHPSRFRYGRLAKFIEEACPSHFTLPESNTRQGIQRTITPAVTLGISLRSITPHVQREPSPRKADPVTGVLWSKKVYDDDEKELKRTYPLYGHLGELPKFKTVMKDWLRQQKEAISRKRTLRHLEGASSTPRTSLHGQTFHYDYGQSSPYETMKTETVARKDSDKSDYSKLSSVKPSPRRRPSVKREGSDGVYSAIRSSNPFTEHETQVLGAALRHHRQPSHGSDRSVMVPVEAKPSPLKTLAARYPSYEGNSYGSLPTLREMKSQERVRGTRIPSPVEVPPAGNARGYHPVVEKAASRAETMPLHTETVSSIPVGLPSAGDTRGYHPIVEKAVVRAETTPLPTEPAPPIPFKSPYRHGSIHSFARGPRSDISTASDCKTLNDRIISKENIRAVVGSLSRENSGESLKEKNTPGVSYTDAHAFARIGGRGMNTGEVPSLPTFNTHMFPRDGGQTPMGSSRKKLVDYHEMEVLRGKGRAD</sequence>
<organism evidence="2 3">
    <name type="scientific">Lophiostoma macrostomum CBS 122681</name>
    <dbReference type="NCBI Taxonomy" id="1314788"/>
    <lineage>
        <taxon>Eukaryota</taxon>
        <taxon>Fungi</taxon>
        <taxon>Dikarya</taxon>
        <taxon>Ascomycota</taxon>
        <taxon>Pezizomycotina</taxon>
        <taxon>Dothideomycetes</taxon>
        <taxon>Pleosporomycetidae</taxon>
        <taxon>Pleosporales</taxon>
        <taxon>Lophiostomataceae</taxon>
        <taxon>Lophiostoma</taxon>
    </lineage>
</organism>
<protein>
    <submittedName>
        <fullName evidence="2">Uncharacterized protein</fullName>
    </submittedName>
</protein>
<feature type="compositionally biased region" description="Polar residues" evidence="1">
    <location>
        <begin position="128"/>
        <end position="137"/>
    </location>
</feature>